<dbReference type="VEuPathDB" id="PlasmoDB:PKNOH_S110078500"/>
<gene>
    <name evidence="3" type="ORF">PKNOH_S110078500</name>
</gene>
<keyword evidence="2" id="KW-0472">Membrane</keyword>
<dbReference type="VEuPathDB" id="PlasmoDB:PKNH_1208000"/>
<dbReference type="Proteomes" id="UP000195012">
    <property type="component" value="Unassembled WGS sequence"/>
</dbReference>
<name>A0A1Y3DMC6_PLAKN</name>
<evidence type="ECO:0000313" key="4">
    <source>
        <dbReference type="Proteomes" id="UP000195012"/>
    </source>
</evidence>
<dbReference type="VEuPathDB" id="PlasmoDB:PKA1H_120012400"/>
<dbReference type="eggNOG" id="ENOG502QY3E">
    <property type="taxonomic scope" value="Eukaryota"/>
</dbReference>
<sequence>MAINCSFHSLGTDDMALQKYKTLIVHISFLLSIITMCVSLALVIVASILSRDEGSTYVDLNINEGDGTVPNTYVYIQNDSSPFALQLKGKENSVSVDTSMGMSAGEEGEEAAVNEERNGNNSSDQTMKDGEEGEDAVNEERNGNNSSNQTMKDGEELFVFDGDPQALPKGNSKVDELNPGEKQNKVIRIVMN</sequence>
<reference evidence="3 4" key="1">
    <citation type="submission" date="2017-05" db="EMBL/GenBank/DDBJ databases">
        <title>PacBio assembly of a Plasmodium knowlesi genome sequence with Hi-C correction and manual annotation of the SICAvar gene family.</title>
        <authorList>
            <person name="Lapp S.A."/>
            <person name="Geraldo J.A."/>
            <person name="Chien J.-T."/>
            <person name="Ay F."/>
            <person name="Pakala S.B."/>
            <person name="Batugedara G."/>
            <person name="Humphrey J.C."/>
            <person name="Debarry J.D."/>
            <person name="Le Roch K.G."/>
            <person name="Galinski M.R."/>
            <person name="Kissinger J.C."/>
        </authorList>
    </citation>
    <scope>NUCLEOTIDE SEQUENCE [LARGE SCALE GENOMIC DNA]</scope>
    <source>
        <strain evidence="4">Malayan Strain Pk1 (A+)</strain>
    </source>
</reference>
<feature type="region of interest" description="Disordered" evidence="1">
    <location>
        <begin position="95"/>
        <end position="180"/>
    </location>
</feature>
<comment type="caution">
    <text evidence="3">The sequence shown here is derived from an EMBL/GenBank/DDBJ whole genome shotgun (WGS) entry which is preliminary data.</text>
</comment>
<dbReference type="EMBL" id="NETL01000025">
    <property type="protein sequence ID" value="OTN65704.1"/>
    <property type="molecule type" value="Genomic_DNA"/>
</dbReference>
<keyword evidence="2" id="KW-1133">Transmembrane helix</keyword>
<dbReference type="OMA" id="YVYIQKD"/>
<feature type="transmembrane region" description="Helical" evidence="2">
    <location>
        <begin position="23"/>
        <end position="49"/>
    </location>
</feature>
<proteinExistence type="predicted"/>
<keyword evidence="2" id="KW-0812">Transmembrane</keyword>
<evidence type="ECO:0000256" key="2">
    <source>
        <dbReference type="SAM" id="Phobius"/>
    </source>
</evidence>
<organism evidence="3 4">
    <name type="scientific">Plasmodium knowlesi</name>
    <dbReference type="NCBI Taxonomy" id="5850"/>
    <lineage>
        <taxon>Eukaryota</taxon>
        <taxon>Sar</taxon>
        <taxon>Alveolata</taxon>
        <taxon>Apicomplexa</taxon>
        <taxon>Aconoidasida</taxon>
        <taxon>Haemosporida</taxon>
        <taxon>Plasmodiidae</taxon>
        <taxon>Plasmodium</taxon>
        <taxon>Plasmodium (Plasmodium)</taxon>
    </lineage>
</organism>
<evidence type="ECO:0000313" key="3">
    <source>
        <dbReference type="EMBL" id="OTN65704.1"/>
    </source>
</evidence>
<protein>
    <submittedName>
        <fullName evidence="3">Uncharacterized protein</fullName>
    </submittedName>
</protein>
<dbReference type="AlphaFoldDB" id="A0A1Y3DMC6"/>
<accession>A0A1Y3DMC6</accession>
<dbReference type="OrthoDB" id="372547at2759"/>
<evidence type="ECO:0000256" key="1">
    <source>
        <dbReference type="SAM" id="MobiDB-lite"/>
    </source>
</evidence>